<reference evidence="1" key="1">
    <citation type="submission" date="2021-06" db="EMBL/GenBank/DDBJ databases">
        <authorList>
            <person name="Kallberg Y."/>
            <person name="Tangrot J."/>
            <person name="Rosling A."/>
        </authorList>
    </citation>
    <scope>NUCLEOTIDE SEQUENCE</scope>
    <source>
        <strain evidence="1">AU212A</strain>
    </source>
</reference>
<name>A0ACA9K7X8_9GLOM</name>
<organism evidence="1 2">
    <name type="scientific">Scutellospora calospora</name>
    <dbReference type="NCBI Taxonomy" id="85575"/>
    <lineage>
        <taxon>Eukaryota</taxon>
        <taxon>Fungi</taxon>
        <taxon>Fungi incertae sedis</taxon>
        <taxon>Mucoromycota</taxon>
        <taxon>Glomeromycotina</taxon>
        <taxon>Glomeromycetes</taxon>
        <taxon>Diversisporales</taxon>
        <taxon>Gigasporaceae</taxon>
        <taxon>Scutellospora</taxon>
    </lineage>
</organism>
<protein>
    <submittedName>
        <fullName evidence="1">8650_t:CDS:1</fullName>
    </submittedName>
</protein>
<dbReference type="Proteomes" id="UP000789860">
    <property type="component" value="Unassembled WGS sequence"/>
</dbReference>
<comment type="caution">
    <text evidence="1">The sequence shown here is derived from an EMBL/GenBank/DDBJ whole genome shotgun (WGS) entry which is preliminary data.</text>
</comment>
<gene>
    <name evidence="1" type="ORF">SCALOS_LOCUS1467</name>
</gene>
<evidence type="ECO:0000313" key="1">
    <source>
        <dbReference type="EMBL" id="CAG8457492.1"/>
    </source>
</evidence>
<accession>A0ACA9K7X8</accession>
<proteinExistence type="predicted"/>
<dbReference type="EMBL" id="CAJVPM010001009">
    <property type="protein sequence ID" value="CAG8457492.1"/>
    <property type="molecule type" value="Genomic_DNA"/>
</dbReference>
<evidence type="ECO:0000313" key="2">
    <source>
        <dbReference type="Proteomes" id="UP000789860"/>
    </source>
</evidence>
<sequence>MNDEGDDIIIDLSQYKDNSVIFQLTLVQLSGSETNSVKLQFDYDLNVELSVVDFSRYYMKNDPIFVPAPSAVEEDDSIITSVVLDSTKNTDAKSFKEIARAEMDHGKVVPYRFHGLWNQL</sequence>
<keyword evidence="2" id="KW-1185">Reference proteome</keyword>